<reference evidence="2 3" key="1">
    <citation type="submission" date="2020-02" db="EMBL/GenBank/DDBJ databases">
        <title>The whole genome sequence of CPCC 205119.</title>
        <authorList>
            <person name="Jiang Z."/>
        </authorList>
    </citation>
    <scope>NUCLEOTIDE SEQUENCE [LARGE SCALE GENOMIC DNA]</scope>
    <source>
        <strain evidence="2 3">CPCC 205119</strain>
    </source>
</reference>
<name>A0A7K3W911_9ACTN</name>
<gene>
    <name evidence="2" type="ORF">G1H19_02850</name>
</gene>
<keyword evidence="1" id="KW-0472">Membrane</keyword>
<keyword evidence="3" id="KW-1185">Reference proteome</keyword>
<dbReference type="EMBL" id="JAAGWK010000005">
    <property type="protein sequence ID" value="NEL52955.1"/>
    <property type="molecule type" value="Genomic_DNA"/>
</dbReference>
<evidence type="ECO:0000313" key="3">
    <source>
        <dbReference type="Proteomes" id="UP000470470"/>
    </source>
</evidence>
<organism evidence="2 3">
    <name type="scientific">Goekera deserti</name>
    <dbReference type="NCBI Taxonomy" id="2497753"/>
    <lineage>
        <taxon>Bacteria</taxon>
        <taxon>Bacillati</taxon>
        <taxon>Actinomycetota</taxon>
        <taxon>Actinomycetes</taxon>
        <taxon>Geodermatophilales</taxon>
        <taxon>Geodermatophilaceae</taxon>
        <taxon>Goekera</taxon>
    </lineage>
</organism>
<protein>
    <submittedName>
        <fullName evidence="2">Uncharacterized protein</fullName>
    </submittedName>
</protein>
<accession>A0A7K3W911</accession>
<evidence type="ECO:0000256" key="1">
    <source>
        <dbReference type="SAM" id="Phobius"/>
    </source>
</evidence>
<comment type="caution">
    <text evidence="2">The sequence shown here is derived from an EMBL/GenBank/DDBJ whole genome shotgun (WGS) entry which is preliminary data.</text>
</comment>
<dbReference type="Proteomes" id="UP000470470">
    <property type="component" value="Unassembled WGS sequence"/>
</dbReference>
<dbReference type="AlphaFoldDB" id="A0A7K3W911"/>
<keyword evidence="1" id="KW-0812">Transmembrane</keyword>
<evidence type="ECO:0000313" key="2">
    <source>
        <dbReference type="EMBL" id="NEL52955.1"/>
    </source>
</evidence>
<feature type="transmembrane region" description="Helical" evidence="1">
    <location>
        <begin position="47"/>
        <end position="69"/>
    </location>
</feature>
<keyword evidence="1" id="KW-1133">Transmembrane helix</keyword>
<proteinExistence type="predicted"/>
<dbReference type="RefSeq" id="WP_152730171.1">
    <property type="nucleotide sequence ID" value="NZ_JAABOZ010000005.1"/>
</dbReference>
<sequence length="73" mass="7780">MTSPDDEPDPTGLDQPAGRAQPLWWVAVPALVAGFGGYQLLQGDTGGIWPWGPLVLLLAGLGLLAFVLVDRRR</sequence>